<dbReference type="PATRIC" id="fig|1441384.3.peg.1729"/>
<dbReference type="AlphaFoldDB" id="A0A0F3RLD9"/>
<organism evidence="2 3">
    <name type="scientific">Orientia tsutsugamushi str. UT144</name>
    <dbReference type="NCBI Taxonomy" id="1441384"/>
    <lineage>
        <taxon>Bacteria</taxon>
        <taxon>Pseudomonadati</taxon>
        <taxon>Pseudomonadota</taxon>
        <taxon>Alphaproteobacteria</taxon>
        <taxon>Rickettsiales</taxon>
        <taxon>Rickettsiaceae</taxon>
        <taxon>Rickettsieae</taxon>
        <taxon>Orientia</taxon>
    </lineage>
</organism>
<accession>A0A0F3RLD9</accession>
<dbReference type="Pfam" id="PF13356">
    <property type="entry name" value="Arm-DNA-bind_3"/>
    <property type="match status" value="1"/>
</dbReference>
<dbReference type="InterPro" id="IPR025166">
    <property type="entry name" value="Integrase_DNA_bind_dom"/>
</dbReference>
<evidence type="ECO:0000259" key="1">
    <source>
        <dbReference type="Pfam" id="PF13356"/>
    </source>
</evidence>
<dbReference type="Proteomes" id="UP000033580">
    <property type="component" value="Unassembled WGS sequence"/>
</dbReference>
<evidence type="ECO:0000313" key="2">
    <source>
        <dbReference type="EMBL" id="KJW07180.1"/>
    </source>
</evidence>
<sequence length="81" mass="9378">MESISLKLTNRLLRKIKIPNEGTLIIHDEGEAKLKVKVSCTERKILSFEKKFRKEGIKIKIGEFPDLSIKEARKKAKELEN</sequence>
<dbReference type="InterPro" id="IPR038488">
    <property type="entry name" value="Integrase_DNA-bd_sf"/>
</dbReference>
<protein>
    <recommendedName>
        <fullName evidence="1">Integrase DNA-binding domain-containing protein</fullName>
    </recommendedName>
</protein>
<reference evidence="2 3" key="1">
    <citation type="submission" date="2015-01" db="EMBL/GenBank/DDBJ databases">
        <title>Genome Sequencing of Rickettsiales.</title>
        <authorList>
            <person name="Daugherty S.C."/>
            <person name="Su Q."/>
            <person name="Abolude K."/>
            <person name="Beier-Sexton M."/>
            <person name="Carlyon J.A."/>
            <person name="Carter R."/>
            <person name="Day N.P."/>
            <person name="Dumler S.J."/>
            <person name="Dyachenko V."/>
            <person name="Godinez A."/>
            <person name="Kurtti T.J."/>
            <person name="Lichay M."/>
            <person name="Mullins K.E."/>
            <person name="Ott S."/>
            <person name="Pappas-Brown V."/>
            <person name="Paris D.H."/>
            <person name="Patel P."/>
            <person name="Richards A.L."/>
            <person name="Sadzewicz L."/>
            <person name="Sears K."/>
            <person name="Seidman D."/>
            <person name="Sengamalay N."/>
            <person name="Stenos J."/>
            <person name="Tallon L.J."/>
            <person name="Vincent G."/>
            <person name="Fraser C.M."/>
            <person name="Munderloh U."/>
            <person name="Dunning-Hotopp J.C."/>
        </authorList>
    </citation>
    <scope>NUCLEOTIDE SEQUENCE [LARGE SCALE GENOMIC DNA]</scope>
    <source>
        <strain evidence="2 3">UT144</strain>
    </source>
</reference>
<evidence type="ECO:0000313" key="3">
    <source>
        <dbReference type="Proteomes" id="UP000033580"/>
    </source>
</evidence>
<proteinExistence type="predicted"/>
<feature type="domain" description="Integrase DNA-binding" evidence="1">
    <location>
        <begin position="8"/>
        <end position="79"/>
    </location>
</feature>
<dbReference type="Gene3D" id="3.30.160.390">
    <property type="entry name" value="Integrase, DNA-binding domain"/>
    <property type="match status" value="1"/>
</dbReference>
<comment type="caution">
    <text evidence="2">The sequence shown here is derived from an EMBL/GenBank/DDBJ whole genome shotgun (WGS) entry which is preliminary data.</text>
</comment>
<dbReference type="EMBL" id="LAOR01000045">
    <property type="protein sequence ID" value="KJW07180.1"/>
    <property type="molecule type" value="Genomic_DNA"/>
</dbReference>
<name>A0A0F3RLD9_ORITS</name>
<gene>
    <name evidence="2" type="ORF">OTUT144_0776</name>
</gene>